<dbReference type="AlphaFoldDB" id="A0A0S3T948"/>
<evidence type="ECO:0000313" key="2">
    <source>
        <dbReference type="Proteomes" id="UP000291084"/>
    </source>
</evidence>
<organism evidence="1 2">
    <name type="scientific">Vigna angularis var. angularis</name>
    <dbReference type="NCBI Taxonomy" id="157739"/>
    <lineage>
        <taxon>Eukaryota</taxon>
        <taxon>Viridiplantae</taxon>
        <taxon>Streptophyta</taxon>
        <taxon>Embryophyta</taxon>
        <taxon>Tracheophyta</taxon>
        <taxon>Spermatophyta</taxon>
        <taxon>Magnoliopsida</taxon>
        <taxon>eudicotyledons</taxon>
        <taxon>Gunneridae</taxon>
        <taxon>Pentapetalae</taxon>
        <taxon>rosids</taxon>
        <taxon>fabids</taxon>
        <taxon>Fabales</taxon>
        <taxon>Fabaceae</taxon>
        <taxon>Papilionoideae</taxon>
        <taxon>50 kb inversion clade</taxon>
        <taxon>NPAAA clade</taxon>
        <taxon>indigoferoid/millettioid clade</taxon>
        <taxon>Phaseoleae</taxon>
        <taxon>Vigna</taxon>
    </lineage>
</organism>
<sequence>MMAIGLMNVVSSSNSCYVTTGLCLFATEKPVENFFLRKSKYKDKMCPLLKFICFLLVSFNNNAGAKATVLNVLVYVTGNVTLLFSDAIVSYYTGSPFISFHESIYLLGLLSELGKLIDLFNW</sequence>
<dbReference type="EMBL" id="AP015044">
    <property type="protein sequence ID" value="BAU01739.1"/>
    <property type="molecule type" value="Genomic_DNA"/>
</dbReference>
<evidence type="ECO:0000313" key="1">
    <source>
        <dbReference type="EMBL" id="BAU01739.1"/>
    </source>
</evidence>
<gene>
    <name evidence="1" type="primary">Vigan.11G103600</name>
    <name evidence="1" type="ORF">VIGAN_11103600</name>
</gene>
<proteinExistence type="predicted"/>
<reference evidence="1 2" key="1">
    <citation type="journal article" date="2015" name="Sci. Rep.">
        <title>The power of single molecule real-time sequencing technology in the de novo assembly of a eukaryotic genome.</title>
        <authorList>
            <person name="Sakai H."/>
            <person name="Naito K."/>
            <person name="Ogiso-Tanaka E."/>
            <person name="Takahashi Y."/>
            <person name="Iseki K."/>
            <person name="Muto C."/>
            <person name="Satou K."/>
            <person name="Teruya K."/>
            <person name="Shiroma A."/>
            <person name="Shimoji M."/>
            <person name="Hirano T."/>
            <person name="Itoh T."/>
            <person name="Kaga A."/>
            <person name="Tomooka N."/>
        </authorList>
    </citation>
    <scope>NUCLEOTIDE SEQUENCE [LARGE SCALE GENOMIC DNA]</scope>
    <source>
        <strain evidence="2">cv. Shumari</strain>
    </source>
</reference>
<accession>A0A0S3T948</accession>
<keyword evidence="2" id="KW-1185">Reference proteome</keyword>
<name>A0A0S3T948_PHAAN</name>
<dbReference type="Proteomes" id="UP000291084">
    <property type="component" value="Chromosome 11"/>
</dbReference>
<protein>
    <submittedName>
        <fullName evidence="1">Uncharacterized protein</fullName>
    </submittedName>
</protein>